<accession>A0ABQ4NF74</accession>
<organism evidence="1 2">
    <name type="scientific">Paenibacillus cisolokensis</name>
    <dbReference type="NCBI Taxonomy" id="1658519"/>
    <lineage>
        <taxon>Bacteria</taxon>
        <taxon>Bacillati</taxon>
        <taxon>Bacillota</taxon>
        <taxon>Bacilli</taxon>
        <taxon>Bacillales</taxon>
        <taxon>Paenibacillaceae</taxon>
        <taxon>Paenibacillus</taxon>
    </lineage>
</organism>
<reference evidence="1 2" key="1">
    <citation type="submission" date="2021-04" db="EMBL/GenBank/DDBJ databases">
        <title>Draft genome sequence of Paenibacillus cisolokensis, LC2-13A.</title>
        <authorList>
            <person name="Uke A."/>
            <person name="Chhe C."/>
            <person name="Baramee S."/>
            <person name="Kosugi A."/>
        </authorList>
    </citation>
    <scope>NUCLEOTIDE SEQUENCE [LARGE SCALE GENOMIC DNA]</scope>
    <source>
        <strain evidence="1 2">LC2-13A</strain>
    </source>
</reference>
<name>A0ABQ4NF74_9BACL</name>
<dbReference type="EMBL" id="BOVJ01000222">
    <property type="protein sequence ID" value="GIQ66884.1"/>
    <property type="molecule type" value="Genomic_DNA"/>
</dbReference>
<dbReference type="Pfam" id="PF13416">
    <property type="entry name" value="SBP_bac_8"/>
    <property type="match status" value="1"/>
</dbReference>
<evidence type="ECO:0000313" key="1">
    <source>
        <dbReference type="EMBL" id="GIQ66884.1"/>
    </source>
</evidence>
<proteinExistence type="predicted"/>
<dbReference type="Gene3D" id="3.40.190.10">
    <property type="entry name" value="Periplasmic binding protein-like II"/>
    <property type="match status" value="2"/>
</dbReference>
<sequence length="216" mass="24629">MIKYDPDLYVDLLEGRAKYTDERVVEVMEIWKSLYDKGYFSEPLNWQNTMASEFANGNVGMFVMGDWYNGVLMGQGLKPGEDYGAFILPPIRPEAGNNIIFETGALLISEHSKDRDNAIEASKHLFETDVSGTWTSTIGVAPLVPGVQSDNSVINDIMKEVDEKDYRLLPRYWEGTPTEICEYAVDQFVRFMFNPDEYKNVLETIEAKASSYWSSR</sequence>
<gene>
    <name evidence="1" type="ORF">PACILC2_54520</name>
</gene>
<comment type="caution">
    <text evidence="1">The sequence shown here is derived from an EMBL/GenBank/DDBJ whole genome shotgun (WGS) entry which is preliminary data.</text>
</comment>
<evidence type="ECO:0008006" key="3">
    <source>
        <dbReference type="Google" id="ProtNLM"/>
    </source>
</evidence>
<dbReference type="InterPro" id="IPR006059">
    <property type="entry name" value="SBP"/>
</dbReference>
<keyword evidence="2" id="KW-1185">Reference proteome</keyword>
<dbReference type="Proteomes" id="UP000680304">
    <property type="component" value="Unassembled WGS sequence"/>
</dbReference>
<evidence type="ECO:0000313" key="2">
    <source>
        <dbReference type="Proteomes" id="UP000680304"/>
    </source>
</evidence>
<protein>
    <recommendedName>
        <fullName evidence="3">ABC transporter substrate-binding protein</fullName>
    </recommendedName>
</protein>
<dbReference type="SUPFAM" id="SSF53850">
    <property type="entry name" value="Periplasmic binding protein-like II"/>
    <property type="match status" value="1"/>
</dbReference>